<evidence type="ECO:0000259" key="1">
    <source>
        <dbReference type="PROSITE" id="PS50181"/>
    </source>
</evidence>
<dbReference type="PANTHER" id="PTHR34145">
    <property type="entry name" value="OS02G0105600 PROTEIN"/>
    <property type="match status" value="1"/>
</dbReference>
<dbReference type="SUPFAM" id="SSF52047">
    <property type="entry name" value="RNI-like"/>
    <property type="match status" value="1"/>
</dbReference>
<dbReference type="SUPFAM" id="SSF81383">
    <property type="entry name" value="F-box domain"/>
    <property type="match status" value="1"/>
</dbReference>
<proteinExistence type="predicted"/>
<dbReference type="STRING" id="981085.W9S4K5"/>
<dbReference type="PROSITE" id="PS50181">
    <property type="entry name" value="FBOX"/>
    <property type="match status" value="1"/>
</dbReference>
<dbReference type="CDD" id="cd22160">
    <property type="entry name" value="F-box_AtFBL13-like"/>
    <property type="match status" value="1"/>
</dbReference>
<keyword evidence="3" id="KW-1185">Reference proteome</keyword>
<dbReference type="InterPro" id="IPR036047">
    <property type="entry name" value="F-box-like_dom_sf"/>
</dbReference>
<dbReference type="Proteomes" id="UP000030645">
    <property type="component" value="Unassembled WGS sequence"/>
</dbReference>
<dbReference type="KEGG" id="mnt:21393129"/>
<dbReference type="AlphaFoldDB" id="W9S4K5"/>
<dbReference type="OrthoDB" id="612216at2759"/>
<sequence length="461" mass="52199">MARKQVKLNNGTKKDCELNAMEADRFSELPDYIIHKILSFLPTIDAVWMSLLSKRWRRMWYSLPALNFDDSAIVGDFNAKRFSKVVGNCLKLRKADMLAVDGDNAISKFRLATAKTWRWSSINSWLSLVSKSKVKELDLCVSSRSKTSFCLPPSILRIESLTFLRLADVEVEDVDSASLPSLTSLSLEKVKLSDQVLCDLVSRCCSLERLVVKLCHGLSNPKVSSSSIKFLEIAHTEFTSSKMFQVEVGAVNLESFKCSGPYVGLDNLNLSLCATLRSLCFSCLSFDDQWLEEQILRLPLLECLTLRHCVKLERVRICSQRLKYLTFEGNGLFFAAEPTIDCPNLVYFSYEGYLSSNSTMTLGKNLLEAKIKCLNPVAYDTEWYMNLIEFFSNLNCPNNMSLDVCSEEALIFPYTFRKHVRSPLLTVKHMKVRTGTPSLGNPDLRDAINWLVPSLKTLSIE</sequence>
<dbReference type="SMART" id="SM00256">
    <property type="entry name" value="FBOX"/>
    <property type="match status" value="1"/>
</dbReference>
<dbReference type="EMBL" id="KE346072">
    <property type="protein sequence ID" value="EXC25504.1"/>
    <property type="molecule type" value="Genomic_DNA"/>
</dbReference>
<dbReference type="InterPro" id="IPR032675">
    <property type="entry name" value="LRR_dom_sf"/>
</dbReference>
<dbReference type="InterPro" id="IPR053781">
    <property type="entry name" value="F-box_AtFBL13-like"/>
</dbReference>
<organism evidence="2 3">
    <name type="scientific">Morus notabilis</name>
    <dbReference type="NCBI Taxonomy" id="981085"/>
    <lineage>
        <taxon>Eukaryota</taxon>
        <taxon>Viridiplantae</taxon>
        <taxon>Streptophyta</taxon>
        <taxon>Embryophyta</taxon>
        <taxon>Tracheophyta</taxon>
        <taxon>Spermatophyta</taxon>
        <taxon>Magnoliopsida</taxon>
        <taxon>eudicotyledons</taxon>
        <taxon>Gunneridae</taxon>
        <taxon>Pentapetalae</taxon>
        <taxon>rosids</taxon>
        <taxon>fabids</taxon>
        <taxon>Rosales</taxon>
        <taxon>Moraceae</taxon>
        <taxon>Moreae</taxon>
        <taxon>Morus</taxon>
    </lineage>
</organism>
<dbReference type="InterPro" id="IPR053772">
    <property type="entry name" value="At1g61320/At1g61330-like"/>
</dbReference>
<dbReference type="Gene3D" id="1.20.1280.50">
    <property type="match status" value="1"/>
</dbReference>
<name>W9S4K5_9ROSA</name>
<dbReference type="InterPro" id="IPR055411">
    <property type="entry name" value="LRR_FXL15/At3g58940/PEG3-like"/>
</dbReference>
<evidence type="ECO:0000313" key="3">
    <source>
        <dbReference type="Proteomes" id="UP000030645"/>
    </source>
</evidence>
<evidence type="ECO:0000313" key="2">
    <source>
        <dbReference type="EMBL" id="EXC25504.1"/>
    </source>
</evidence>
<dbReference type="Pfam" id="PF00646">
    <property type="entry name" value="F-box"/>
    <property type="match status" value="1"/>
</dbReference>
<dbReference type="Pfam" id="PF24758">
    <property type="entry name" value="LRR_At5g56370"/>
    <property type="match status" value="1"/>
</dbReference>
<gene>
    <name evidence="2" type="ORF">L484_009812</name>
</gene>
<feature type="domain" description="F-box" evidence="1">
    <location>
        <begin position="23"/>
        <end position="71"/>
    </location>
</feature>
<dbReference type="Gene3D" id="3.80.10.10">
    <property type="entry name" value="Ribonuclease Inhibitor"/>
    <property type="match status" value="1"/>
</dbReference>
<reference evidence="3" key="1">
    <citation type="submission" date="2013-01" db="EMBL/GenBank/DDBJ databases">
        <title>Draft Genome Sequence of a Mulberry Tree, Morus notabilis C.K. Schneid.</title>
        <authorList>
            <person name="He N."/>
            <person name="Zhao S."/>
        </authorList>
    </citation>
    <scope>NUCLEOTIDE SEQUENCE</scope>
</reference>
<protein>
    <submittedName>
        <fullName evidence="2">Putative F-box/LRR-repeat protein</fullName>
    </submittedName>
</protein>
<dbReference type="InterPro" id="IPR001810">
    <property type="entry name" value="F-box_dom"/>
</dbReference>
<accession>W9S4K5</accession>